<dbReference type="EMBL" id="JAGIBU010000007">
    <property type="protein sequence ID" value="MBS7825109.1"/>
    <property type="molecule type" value="Genomic_DNA"/>
</dbReference>
<accession>A0AB35BZK1</accession>
<dbReference type="InterPro" id="IPR051396">
    <property type="entry name" value="Bact_Antivir_Def_Nuclease"/>
</dbReference>
<keyword evidence="2" id="KW-0067">ATP-binding</keyword>
<evidence type="ECO:0000313" key="2">
    <source>
        <dbReference type="EMBL" id="MBS7825109.1"/>
    </source>
</evidence>
<dbReference type="Pfam" id="PF13175">
    <property type="entry name" value="AAA_15"/>
    <property type="match status" value="1"/>
</dbReference>
<organism evidence="2 3">
    <name type="scientific">Wohlfahrtiimonas chitiniclastica</name>
    <dbReference type="NCBI Taxonomy" id="400946"/>
    <lineage>
        <taxon>Bacteria</taxon>
        <taxon>Pseudomonadati</taxon>
        <taxon>Pseudomonadota</taxon>
        <taxon>Gammaproteobacteria</taxon>
        <taxon>Cardiobacteriales</taxon>
        <taxon>Ignatzschineriaceae</taxon>
        <taxon>Wohlfahrtiimonas</taxon>
    </lineage>
</organism>
<dbReference type="PANTHER" id="PTHR43581">
    <property type="entry name" value="ATP/GTP PHOSPHATASE"/>
    <property type="match status" value="1"/>
</dbReference>
<keyword evidence="2" id="KW-0547">Nucleotide-binding</keyword>
<dbReference type="SUPFAM" id="SSF52540">
    <property type="entry name" value="P-loop containing nucleoside triphosphate hydrolases"/>
    <property type="match status" value="1"/>
</dbReference>
<dbReference type="InterPro" id="IPR041685">
    <property type="entry name" value="AAA_GajA/Old/RecF-like"/>
</dbReference>
<comment type="caution">
    <text evidence="2">The sequence shown here is derived from an EMBL/GenBank/DDBJ whole genome shotgun (WGS) entry which is preliminary data.</text>
</comment>
<sequence length="510" mass="58868">MKIKEVSIQNFRSYKEKISFSLDNLTVLVGKNDIGKSTILEALDIFFNDKLATVKIDREDINKQALQEGNNETIISVIFENLPETIIIDDTVSTNFEKEFLLNKDNNLEIIKKFSNAAAPKIFINAYHPTNPLCSDLLLKKHKDLNKIIGDLNITFTGDKRKNSEMRIAIWNHFSEDLQLAETDIDVSKEDAKQIFEKLQLYLPQYSLFQADRKNSDGDNEIQDPLKESVKQIINDPDLLKDLDAIANRIRVKLVEISDLTLEKIQEMDPSIAETLKANIPETQDLKWADVFKNVSITGDHDISINKRGSGVKRLILLNFFRAEAERKRNIEEQTRPIIYAVEEPETSQHFSHQRLLIEAFKKLADDGHQILLTTHSSTIVKALKFKNLRNIQVDGNSKSIVTVEPMCLPYPSLNEVSHAAFGEISEEYHNELYGYIEENEWFSDYCNGKQKQDYIRIKKDGSTTPEQKILTEYIRHQIHHPENKKNTRFTPKQLLESIQAMRDFIYAQK</sequence>
<gene>
    <name evidence="2" type="ORF">J7561_07830</name>
</gene>
<dbReference type="GO" id="GO:0005524">
    <property type="term" value="F:ATP binding"/>
    <property type="evidence" value="ECO:0007669"/>
    <property type="project" value="UniProtKB-KW"/>
</dbReference>
<protein>
    <submittedName>
        <fullName evidence="2">ATP-binding protein</fullName>
    </submittedName>
</protein>
<proteinExistence type="predicted"/>
<dbReference type="RefSeq" id="WP_094489020.1">
    <property type="nucleotide sequence ID" value="NZ_JAGIBT010000002.1"/>
</dbReference>
<dbReference type="PANTHER" id="PTHR43581:SF4">
    <property type="entry name" value="ATP_GTP PHOSPHATASE"/>
    <property type="match status" value="1"/>
</dbReference>
<dbReference type="Gene3D" id="3.40.50.300">
    <property type="entry name" value="P-loop containing nucleotide triphosphate hydrolases"/>
    <property type="match status" value="1"/>
</dbReference>
<evidence type="ECO:0000313" key="3">
    <source>
        <dbReference type="Proteomes" id="UP000680020"/>
    </source>
</evidence>
<dbReference type="AlphaFoldDB" id="A0AB35BZK1"/>
<dbReference type="InterPro" id="IPR027417">
    <property type="entry name" value="P-loop_NTPase"/>
</dbReference>
<name>A0AB35BZK1_9GAMM</name>
<reference evidence="2" key="1">
    <citation type="submission" date="2021-03" db="EMBL/GenBank/DDBJ databases">
        <title>Identification and antibiotic profiling of Wohlfahrtiimonas chitiniclastica, an underestimated human pathogen.</title>
        <authorList>
            <person name="Kopf A."/>
            <person name="Bunk B."/>
            <person name="Coldewey S."/>
            <person name="Gunzer F."/>
            <person name="Riedel T."/>
            <person name="Schroettner P."/>
        </authorList>
    </citation>
    <scope>NUCLEOTIDE SEQUENCE</scope>
    <source>
        <strain evidence="2">DSM 100917</strain>
    </source>
</reference>
<evidence type="ECO:0000259" key="1">
    <source>
        <dbReference type="Pfam" id="PF13175"/>
    </source>
</evidence>
<feature type="domain" description="Endonuclease GajA/Old nuclease/RecF-like AAA" evidence="1">
    <location>
        <begin position="1"/>
        <end position="381"/>
    </location>
</feature>
<dbReference type="Proteomes" id="UP000680020">
    <property type="component" value="Unassembled WGS sequence"/>
</dbReference>